<evidence type="ECO:0000256" key="7">
    <source>
        <dbReference type="ARBA" id="ARBA00022741"/>
    </source>
</evidence>
<dbReference type="InterPro" id="IPR036945">
    <property type="entry name" value="DAGK_sf"/>
</dbReference>
<gene>
    <name evidence="21" type="ORF">E2K98_12360</name>
    <name evidence="20" type="ORF">RCG21_25705</name>
</gene>
<keyword evidence="9 17" id="KW-0067">ATP-binding</keyword>
<evidence type="ECO:0000256" key="18">
    <source>
        <dbReference type="PIRSR" id="PIRSR600829-4"/>
    </source>
</evidence>
<keyword evidence="18" id="KW-0460">Magnesium</keyword>
<evidence type="ECO:0000256" key="6">
    <source>
        <dbReference type="ARBA" id="ARBA00022692"/>
    </source>
</evidence>
<keyword evidence="13" id="KW-0594">Phospholipid biosynthesis</keyword>
<dbReference type="EMBL" id="SMYO01000005">
    <property type="protein sequence ID" value="TDK61678.1"/>
    <property type="molecule type" value="Genomic_DNA"/>
</dbReference>
<keyword evidence="5 20" id="KW-0808">Transferase</keyword>
<keyword evidence="4" id="KW-0444">Lipid biosynthesis</keyword>
<keyword evidence="6 19" id="KW-0812">Transmembrane</keyword>
<dbReference type="GO" id="GO:0046872">
    <property type="term" value="F:metal ion binding"/>
    <property type="evidence" value="ECO:0007669"/>
    <property type="project" value="UniProtKB-KW"/>
</dbReference>
<feature type="binding site" evidence="17">
    <location>
        <begin position="89"/>
        <end position="91"/>
    </location>
    <ligand>
        <name>ATP</name>
        <dbReference type="ChEBI" id="CHEBI:30616"/>
    </ligand>
</feature>
<evidence type="ECO:0000256" key="15">
    <source>
        <dbReference type="PIRSR" id="PIRSR600829-1"/>
    </source>
</evidence>
<feature type="transmembrane region" description="Helical" evidence="19">
    <location>
        <begin position="60"/>
        <end position="79"/>
    </location>
</feature>
<evidence type="ECO:0000313" key="20">
    <source>
        <dbReference type="EMBL" id="MDQ6599696.1"/>
    </source>
</evidence>
<evidence type="ECO:0000256" key="4">
    <source>
        <dbReference type="ARBA" id="ARBA00022516"/>
    </source>
</evidence>
<comment type="subcellular location">
    <subcellularLocation>
        <location evidence="1">Cell membrane</location>
        <topology evidence="1">Multi-pass membrane protein</topology>
    </subcellularLocation>
</comment>
<evidence type="ECO:0000313" key="23">
    <source>
        <dbReference type="Proteomes" id="UP001178888"/>
    </source>
</evidence>
<feature type="binding site" evidence="17">
    <location>
        <begin position="98"/>
        <end position="99"/>
    </location>
    <ligand>
        <name>ATP</name>
        <dbReference type="ChEBI" id="CHEBI:30616"/>
    </ligand>
</feature>
<dbReference type="EMBL" id="JAVGVR010000001">
    <property type="protein sequence ID" value="MDQ6599696.1"/>
    <property type="molecule type" value="Genomic_DNA"/>
</dbReference>
<evidence type="ECO:0000256" key="9">
    <source>
        <dbReference type="ARBA" id="ARBA00022840"/>
    </source>
</evidence>
<evidence type="ECO:0000313" key="21">
    <source>
        <dbReference type="EMBL" id="TDK61678.1"/>
    </source>
</evidence>
<feature type="active site" description="Proton acceptor" evidence="15">
    <location>
        <position position="73"/>
    </location>
</feature>
<feature type="transmembrane region" description="Helical" evidence="19">
    <location>
        <begin position="37"/>
        <end position="54"/>
    </location>
</feature>
<dbReference type="GO" id="GO:0005524">
    <property type="term" value="F:ATP binding"/>
    <property type="evidence" value="ECO:0007669"/>
    <property type="project" value="UniProtKB-KW"/>
</dbReference>
<evidence type="ECO:0000256" key="11">
    <source>
        <dbReference type="ARBA" id="ARBA00023098"/>
    </source>
</evidence>
<dbReference type="InterPro" id="IPR033717">
    <property type="entry name" value="UDPK"/>
</dbReference>
<organism evidence="21 22">
    <name type="scientific">Bacillus salipaludis</name>
    <dbReference type="NCBI Taxonomy" id="2547811"/>
    <lineage>
        <taxon>Bacteria</taxon>
        <taxon>Bacillati</taxon>
        <taxon>Bacillota</taxon>
        <taxon>Bacilli</taxon>
        <taxon>Bacillales</taxon>
        <taxon>Bacillaceae</taxon>
        <taxon>Bacillus</taxon>
    </lineage>
</organism>
<keyword evidence="18" id="KW-0479">Metal-binding</keyword>
<feature type="binding site" evidence="18">
    <location>
        <position position="32"/>
    </location>
    <ligand>
        <name>a divalent metal cation</name>
        <dbReference type="ChEBI" id="CHEBI:60240"/>
    </ligand>
</feature>
<proteinExistence type="inferred from homology"/>
<dbReference type="PROSITE" id="PS01069">
    <property type="entry name" value="DAGK_PROKAR"/>
    <property type="match status" value="1"/>
</dbReference>
<evidence type="ECO:0000256" key="8">
    <source>
        <dbReference type="ARBA" id="ARBA00022777"/>
    </source>
</evidence>
<dbReference type="PANTHER" id="PTHR34299:SF1">
    <property type="entry name" value="DIACYLGLYCEROL KINASE"/>
    <property type="match status" value="1"/>
</dbReference>
<feature type="transmembrane region" description="Helical" evidence="19">
    <location>
        <begin position="100"/>
        <end position="124"/>
    </location>
</feature>
<sequence>MNMDSRGKGKTIPLLRSFAYAIEGIRTAIIAERNMRIHLLFSFLVIGGSFFFSITRMEWLFIILAISGMFALELINSAIERVVDLVTEEYHPLAKQAKDLAAGAVFLYAIFSVIIGIIVFFPYIRELFS</sequence>
<keyword evidence="23" id="KW-1185">Reference proteome</keyword>
<dbReference type="RefSeq" id="WP_133334514.1">
    <property type="nucleotide sequence ID" value="NZ_JARMCE010000012.1"/>
</dbReference>
<comment type="caution">
    <text evidence="21">The sequence shown here is derived from an EMBL/GenBank/DDBJ whole genome shotgun (WGS) entry which is preliminary data.</text>
</comment>
<evidence type="ECO:0000256" key="17">
    <source>
        <dbReference type="PIRSR" id="PIRSR600829-3"/>
    </source>
</evidence>
<feature type="binding site" evidence="17">
    <location>
        <position position="80"/>
    </location>
    <ligand>
        <name>ATP</name>
        <dbReference type="ChEBI" id="CHEBI:30616"/>
    </ligand>
</feature>
<dbReference type="GO" id="GO:0005886">
    <property type="term" value="C:plasma membrane"/>
    <property type="evidence" value="ECO:0007669"/>
    <property type="project" value="UniProtKB-SubCell"/>
</dbReference>
<evidence type="ECO:0000256" key="2">
    <source>
        <dbReference type="ARBA" id="ARBA00005967"/>
    </source>
</evidence>
<feature type="binding site" evidence="17">
    <location>
        <position position="20"/>
    </location>
    <ligand>
        <name>ATP</name>
        <dbReference type="ChEBI" id="CHEBI:30616"/>
    </ligand>
</feature>
<dbReference type="PANTHER" id="PTHR34299">
    <property type="entry name" value="DIACYLGLYCEROL KINASE"/>
    <property type="match status" value="1"/>
</dbReference>
<keyword evidence="3" id="KW-1003">Cell membrane</keyword>
<protein>
    <submittedName>
        <fullName evidence="21">Diacylglycerol kinase family protein</fullName>
        <ecNumber evidence="20">2.7.1.-</ecNumber>
    </submittedName>
</protein>
<evidence type="ECO:0000256" key="19">
    <source>
        <dbReference type="SAM" id="Phobius"/>
    </source>
</evidence>
<name>A0A4R5VSD5_9BACI</name>
<dbReference type="Pfam" id="PF01219">
    <property type="entry name" value="DAGK_prokar"/>
    <property type="match status" value="1"/>
</dbReference>
<keyword evidence="8 21" id="KW-0418">Kinase</keyword>
<dbReference type="EC" id="2.7.1.-" evidence="20"/>
<accession>A0A4R5VSD5</accession>
<evidence type="ECO:0000256" key="10">
    <source>
        <dbReference type="ARBA" id="ARBA00022989"/>
    </source>
</evidence>
<dbReference type="GO" id="GO:0016301">
    <property type="term" value="F:kinase activity"/>
    <property type="evidence" value="ECO:0007669"/>
    <property type="project" value="UniProtKB-KW"/>
</dbReference>
<dbReference type="AlphaFoldDB" id="A0A4R5VSD5"/>
<feature type="binding site" evidence="17">
    <location>
        <position position="32"/>
    </location>
    <ligand>
        <name>ATP</name>
        <dbReference type="ChEBI" id="CHEBI:30616"/>
    </ligand>
</feature>
<keyword evidence="12 19" id="KW-0472">Membrane</keyword>
<dbReference type="Gene3D" id="1.10.287.3610">
    <property type="match status" value="1"/>
</dbReference>
<dbReference type="Proteomes" id="UP001178888">
    <property type="component" value="Unassembled WGS sequence"/>
</dbReference>
<feature type="binding site" evidence="18">
    <location>
        <position position="80"/>
    </location>
    <ligand>
        <name>a divalent metal cation</name>
        <dbReference type="ChEBI" id="CHEBI:60240"/>
    </ligand>
</feature>
<comment type="similarity">
    <text evidence="2">Belongs to the bacterial diacylglycerol kinase family.</text>
</comment>
<reference evidence="20" key="2">
    <citation type="submission" date="2023-08" db="EMBL/GenBank/DDBJ databases">
        <title>Nitrogen cycling bacteria in agricultural field soils.</title>
        <authorList>
            <person name="Jang J."/>
        </authorList>
    </citation>
    <scope>NUCLEOTIDE SEQUENCE</scope>
    <source>
        <strain evidence="20">PS3-36</strain>
    </source>
</reference>
<keyword evidence="7 17" id="KW-0547">Nucleotide-binding</keyword>
<evidence type="ECO:0000256" key="14">
    <source>
        <dbReference type="ARBA" id="ARBA00023264"/>
    </source>
</evidence>
<dbReference type="CDD" id="cd14265">
    <property type="entry name" value="UDPK_IM_like"/>
    <property type="match status" value="1"/>
</dbReference>
<feature type="binding site" evidence="16">
    <location>
        <position position="73"/>
    </location>
    <ligand>
        <name>substrate</name>
    </ligand>
</feature>
<evidence type="ECO:0000256" key="16">
    <source>
        <dbReference type="PIRSR" id="PIRSR600829-2"/>
    </source>
</evidence>
<keyword evidence="14" id="KW-1208">Phospholipid metabolism</keyword>
<evidence type="ECO:0000256" key="13">
    <source>
        <dbReference type="ARBA" id="ARBA00023209"/>
    </source>
</evidence>
<evidence type="ECO:0000256" key="12">
    <source>
        <dbReference type="ARBA" id="ARBA00023136"/>
    </source>
</evidence>
<evidence type="ECO:0000313" key="22">
    <source>
        <dbReference type="Proteomes" id="UP000295132"/>
    </source>
</evidence>
<dbReference type="Proteomes" id="UP000295132">
    <property type="component" value="Unassembled WGS sequence"/>
</dbReference>
<keyword evidence="10 19" id="KW-1133">Transmembrane helix</keyword>
<reference evidence="21 22" key="1">
    <citation type="submission" date="2019-03" db="EMBL/GenBank/DDBJ databases">
        <title>Bacillus niacini sp. nov. a Nicotinate-Metabolizing Mesophile Isolated from Soil.</title>
        <authorList>
            <person name="Zhang G."/>
        </authorList>
    </citation>
    <scope>NUCLEOTIDE SEQUENCE [LARGE SCALE GENOMIC DNA]</scope>
    <source>
        <strain evidence="21 22">WN066</strain>
    </source>
</reference>
<dbReference type="GO" id="GO:0008654">
    <property type="term" value="P:phospholipid biosynthetic process"/>
    <property type="evidence" value="ECO:0007669"/>
    <property type="project" value="UniProtKB-KW"/>
</dbReference>
<evidence type="ECO:0000256" key="1">
    <source>
        <dbReference type="ARBA" id="ARBA00004651"/>
    </source>
</evidence>
<comment type="cofactor">
    <cofactor evidence="18">
        <name>Mg(2+)</name>
        <dbReference type="ChEBI" id="CHEBI:18420"/>
    </cofactor>
    <text evidence="18">Mn(2+), Zn(2+), Cd(2+) and Co(2+) support activity to lesser extents.</text>
</comment>
<keyword evidence="11" id="KW-0443">Lipid metabolism</keyword>
<evidence type="ECO:0000256" key="3">
    <source>
        <dbReference type="ARBA" id="ARBA00022475"/>
    </source>
</evidence>
<dbReference type="InterPro" id="IPR000829">
    <property type="entry name" value="DAGK"/>
</dbReference>
<evidence type="ECO:0000256" key="5">
    <source>
        <dbReference type="ARBA" id="ARBA00022679"/>
    </source>
</evidence>